<evidence type="ECO:0000313" key="2">
    <source>
        <dbReference type="EMBL" id="PON67172.1"/>
    </source>
</evidence>
<dbReference type="EMBL" id="JXTC01000306">
    <property type="protein sequence ID" value="PON67172.1"/>
    <property type="molecule type" value="Genomic_DNA"/>
</dbReference>
<organism evidence="2 3">
    <name type="scientific">Trema orientale</name>
    <name type="common">Charcoal tree</name>
    <name type="synonym">Celtis orientalis</name>
    <dbReference type="NCBI Taxonomy" id="63057"/>
    <lineage>
        <taxon>Eukaryota</taxon>
        <taxon>Viridiplantae</taxon>
        <taxon>Streptophyta</taxon>
        <taxon>Embryophyta</taxon>
        <taxon>Tracheophyta</taxon>
        <taxon>Spermatophyta</taxon>
        <taxon>Magnoliopsida</taxon>
        <taxon>eudicotyledons</taxon>
        <taxon>Gunneridae</taxon>
        <taxon>Pentapetalae</taxon>
        <taxon>rosids</taxon>
        <taxon>fabids</taxon>
        <taxon>Rosales</taxon>
        <taxon>Cannabaceae</taxon>
        <taxon>Trema</taxon>
    </lineage>
</organism>
<reference evidence="3" key="1">
    <citation type="submission" date="2016-06" db="EMBL/GenBank/DDBJ databases">
        <title>Parallel loss of symbiosis genes in relatives of nitrogen-fixing non-legume Parasponia.</title>
        <authorList>
            <person name="Van Velzen R."/>
            <person name="Holmer R."/>
            <person name="Bu F."/>
            <person name="Rutten L."/>
            <person name="Van Zeijl A."/>
            <person name="Liu W."/>
            <person name="Santuari L."/>
            <person name="Cao Q."/>
            <person name="Sharma T."/>
            <person name="Shen D."/>
            <person name="Roswanjaya Y."/>
            <person name="Wardhani T."/>
            <person name="Kalhor M.S."/>
            <person name="Jansen J."/>
            <person name="Van den Hoogen J."/>
            <person name="Gungor B."/>
            <person name="Hartog M."/>
            <person name="Hontelez J."/>
            <person name="Verver J."/>
            <person name="Yang W.-C."/>
            <person name="Schijlen E."/>
            <person name="Repin R."/>
            <person name="Schilthuizen M."/>
            <person name="Schranz E."/>
            <person name="Heidstra R."/>
            <person name="Miyata K."/>
            <person name="Fedorova E."/>
            <person name="Kohlen W."/>
            <person name="Bisseling T."/>
            <person name="Smit S."/>
            <person name="Geurts R."/>
        </authorList>
    </citation>
    <scope>NUCLEOTIDE SEQUENCE [LARGE SCALE GENOMIC DNA]</scope>
    <source>
        <strain evidence="3">cv. RG33-2</strain>
    </source>
</reference>
<evidence type="ECO:0000313" key="3">
    <source>
        <dbReference type="Proteomes" id="UP000237000"/>
    </source>
</evidence>
<feature type="transmembrane region" description="Helical" evidence="1">
    <location>
        <begin position="77"/>
        <end position="96"/>
    </location>
</feature>
<dbReference type="InParanoid" id="A0A2P5D1J3"/>
<evidence type="ECO:0000256" key="1">
    <source>
        <dbReference type="SAM" id="Phobius"/>
    </source>
</evidence>
<keyword evidence="3" id="KW-1185">Reference proteome</keyword>
<keyword evidence="1" id="KW-0812">Transmembrane</keyword>
<name>A0A2P5D1J3_TREOI</name>
<gene>
    <name evidence="2" type="ORF">TorRG33x02_265400</name>
</gene>
<feature type="transmembrane region" description="Helical" evidence="1">
    <location>
        <begin position="21"/>
        <end position="40"/>
    </location>
</feature>
<protein>
    <recommendedName>
        <fullName evidence="4">Transmembrane protein</fullName>
    </recommendedName>
</protein>
<sequence>MKVEKASSFLQPSKHNLIRRTLATKTVPFAFFLFLIRIPIPFTLAVRVLRVRQLVQVDPVHKPGIRLQLVGGVVSRSPLLVVVMVMVMMMMVVVVAQRGLVRVDSSADLSCHLPNRSRRHVSAAAAADAAALVG</sequence>
<evidence type="ECO:0008006" key="4">
    <source>
        <dbReference type="Google" id="ProtNLM"/>
    </source>
</evidence>
<keyword evidence="1" id="KW-0472">Membrane</keyword>
<dbReference type="Proteomes" id="UP000237000">
    <property type="component" value="Unassembled WGS sequence"/>
</dbReference>
<proteinExistence type="predicted"/>
<keyword evidence="1" id="KW-1133">Transmembrane helix</keyword>
<comment type="caution">
    <text evidence="2">The sequence shown here is derived from an EMBL/GenBank/DDBJ whole genome shotgun (WGS) entry which is preliminary data.</text>
</comment>
<accession>A0A2P5D1J3</accession>
<dbReference type="AlphaFoldDB" id="A0A2P5D1J3"/>